<protein>
    <submittedName>
        <fullName evidence="2">Uncharacterized protein</fullName>
    </submittedName>
</protein>
<feature type="transmembrane region" description="Helical" evidence="1">
    <location>
        <begin position="26"/>
        <end position="50"/>
    </location>
</feature>
<accession>A0A368BTJ9</accession>
<evidence type="ECO:0000313" key="3">
    <source>
        <dbReference type="Proteomes" id="UP000253307"/>
    </source>
</evidence>
<dbReference type="Proteomes" id="UP000253307">
    <property type="component" value="Unassembled WGS sequence"/>
</dbReference>
<reference evidence="2 3" key="1">
    <citation type="journal article" date="2018" name="Microbiome">
        <title>Fine metagenomic profile of the Mediterranean stratified and mixed water columns revealed by assembly and recruitment.</title>
        <authorList>
            <person name="Haro-Moreno J.M."/>
            <person name="Lopez-Perez M."/>
            <person name="De La Torre J.R."/>
            <person name="Picazo A."/>
            <person name="Camacho A."/>
            <person name="Rodriguez-Valera F."/>
        </authorList>
    </citation>
    <scope>NUCLEOTIDE SEQUENCE [LARGE SCALE GENOMIC DNA]</scope>
    <source>
        <strain evidence="2">MED-G82</strain>
    </source>
</reference>
<keyword evidence="1" id="KW-1133">Transmembrane helix</keyword>
<evidence type="ECO:0000313" key="2">
    <source>
        <dbReference type="EMBL" id="RCL40648.1"/>
    </source>
</evidence>
<comment type="caution">
    <text evidence="2">The sequence shown here is derived from an EMBL/GenBank/DDBJ whole genome shotgun (WGS) entry which is preliminary data.</text>
</comment>
<dbReference type="AlphaFoldDB" id="A0A368BTJ9"/>
<sequence>MHPINCALDDNFVSDSNNITMTANTALFILGGLVFLVAFSWFKAAALKLYSTSINKDAYDNKNEWFNLLRVFLVDWLVCILGALLTGIIFVSLFNLFH</sequence>
<proteinExistence type="predicted"/>
<evidence type="ECO:0000256" key="1">
    <source>
        <dbReference type="SAM" id="Phobius"/>
    </source>
</evidence>
<name>A0A368BTJ9_9GAMM</name>
<organism evidence="2 3">
    <name type="scientific">SAR86 cluster bacterium</name>
    <dbReference type="NCBI Taxonomy" id="2030880"/>
    <lineage>
        <taxon>Bacteria</taxon>
        <taxon>Pseudomonadati</taxon>
        <taxon>Pseudomonadota</taxon>
        <taxon>Gammaproteobacteria</taxon>
        <taxon>SAR86 cluster</taxon>
    </lineage>
</organism>
<dbReference type="EMBL" id="QOPE01000023">
    <property type="protein sequence ID" value="RCL40648.1"/>
    <property type="molecule type" value="Genomic_DNA"/>
</dbReference>
<keyword evidence="1" id="KW-0472">Membrane</keyword>
<gene>
    <name evidence="2" type="ORF">DBW96_03310</name>
</gene>
<keyword evidence="1" id="KW-0812">Transmembrane</keyword>
<feature type="transmembrane region" description="Helical" evidence="1">
    <location>
        <begin position="71"/>
        <end position="97"/>
    </location>
</feature>